<name>A0A8J3IT78_9CHLR</name>
<dbReference type="InterPro" id="IPR018060">
    <property type="entry name" value="HTH_AraC"/>
</dbReference>
<dbReference type="GO" id="GO:0043565">
    <property type="term" value="F:sequence-specific DNA binding"/>
    <property type="evidence" value="ECO:0007669"/>
    <property type="project" value="InterPro"/>
</dbReference>
<keyword evidence="1" id="KW-0805">Transcription regulation</keyword>
<dbReference type="Pfam" id="PF02311">
    <property type="entry name" value="AraC_binding"/>
    <property type="match status" value="1"/>
</dbReference>
<dbReference type="PANTHER" id="PTHR46796">
    <property type="entry name" value="HTH-TYPE TRANSCRIPTIONAL ACTIVATOR RHAS-RELATED"/>
    <property type="match status" value="1"/>
</dbReference>
<dbReference type="InterPro" id="IPR009057">
    <property type="entry name" value="Homeodomain-like_sf"/>
</dbReference>
<dbReference type="InterPro" id="IPR018062">
    <property type="entry name" value="HTH_AraC-typ_CS"/>
</dbReference>
<dbReference type="SUPFAM" id="SSF51215">
    <property type="entry name" value="Regulatory protein AraC"/>
    <property type="match status" value="1"/>
</dbReference>
<keyword evidence="7" id="KW-1185">Reference proteome</keyword>
<dbReference type="PROSITE" id="PS01124">
    <property type="entry name" value="HTH_ARAC_FAMILY_2"/>
    <property type="match status" value="1"/>
</dbReference>
<dbReference type="Gene3D" id="1.10.10.60">
    <property type="entry name" value="Homeodomain-like"/>
    <property type="match status" value="2"/>
</dbReference>
<dbReference type="RefSeq" id="WP_220208869.1">
    <property type="nucleotide sequence ID" value="NZ_BNJK01000002.1"/>
</dbReference>
<organism evidence="6 7">
    <name type="scientific">Reticulibacter mediterranei</name>
    <dbReference type="NCBI Taxonomy" id="2778369"/>
    <lineage>
        <taxon>Bacteria</taxon>
        <taxon>Bacillati</taxon>
        <taxon>Chloroflexota</taxon>
        <taxon>Ktedonobacteria</taxon>
        <taxon>Ktedonobacterales</taxon>
        <taxon>Reticulibacteraceae</taxon>
        <taxon>Reticulibacter</taxon>
    </lineage>
</organism>
<dbReference type="Pfam" id="PF12833">
    <property type="entry name" value="HTH_18"/>
    <property type="match status" value="1"/>
</dbReference>
<dbReference type="EMBL" id="BNJK01000002">
    <property type="protein sequence ID" value="GHO98105.1"/>
    <property type="molecule type" value="Genomic_DNA"/>
</dbReference>
<dbReference type="PRINTS" id="PR00032">
    <property type="entry name" value="HTHARAC"/>
</dbReference>
<dbReference type="PROSITE" id="PS00041">
    <property type="entry name" value="HTH_ARAC_FAMILY_1"/>
    <property type="match status" value="1"/>
</dbReference>
<evidence type="ECO:0000256" key="4">
    <source>
        <dbReference type="ARBA" id="ARBA00023163"/>
    </source>
</evidence>
<keyword evidence="4" id="KW-0804">Transcription</keyword>
<dbReference type="PANTHER" id="PTHR46796:SF2">
    <property type="entry name" value="TRANSCRIPTIONAL REGULATORY PROTEIN"/>
    <property type="match status" value="1"/>
</dbReference>
<keyword evidence="3" id="KW-0010">Activator</keyword>
<comment type="caution">
    <text evidence="6">The sequence shown here is derived from an EMBL/GenBank/DDBJ whole genome shotgun (WGS) entry which is preliminary data.</text>
</comment>
<evidence type="ECO:0000313" key="7">
    <source>
        <dbReference type="Proteomes" id="UP000597444"/>
    </source>
</evidence>
<protein>
    <submittedName>
        <fullName evidence="6">AraC family transcriptional regulator</fullName>
    </submittedName>
</protein>
<evidence type="ECO:0000256" key="1">
    <source>
        <dbReference type="ARBA" id="ARBA00023015"/>
    </source>
</evidence>
<dbReference type="InterPro" id="IPR003313">
    <property type="entry name" value="AraC-bd"/>
</dbReference>
<evidence type="ECO:0000313" key="6">
    <source>
        <dbReference type="EMBL" id="GHO98105.1"/>
    </source>
</evidence>
<dbReference type="AlphaFoldDB" id="A0A8J3IT78"/>
<dbReference type="InterPro" id="IPR037923">
    <property type="entry name" value="HTH-like"/>
</dbReference>
<reference evidence="6" key="1">
    <citation type="submission" date="2020-10" db="EMBL/GenBank/DDBJ databases">
        <title>Taxonomic study of unclassified bacteria belonging to the class Ktedonobacteria.</title>
        <authorList>
            <person name="Yabe S."/>
            <person name="Wang C.M."/>
            <person name="Zheng Y."/>
            <person name="Sakai Y."/>
            <person name="Cavaletti L."/>
            <person name="Monciardini P."/>
            <person name="Donadio S."/>
        </authorList>
    </citation>
    <scope>NUCLEOTIDE SEQUENCE</scope>
    <source>
        <strain evidence="6">ID150040</strain>
    </source>
</reference>
<accession>A0A8J3IT78</accession>
<evidence type="ECO:0000259" key="5">
    <source>
        <dbReference type="PROSITE" id="PS01124"/>
    </source>
</evidence>
<dbReference type="SUPFAM" id="SSF46689">
    <property type="entry name" value="Homeodomain-like"/>
    <property type="match status" value="2"/>
</dbReference>
<evidence type="ECO:0000256" key="2">
    <source>
        <dbReference type="ARBA" id="ARBA00023125"/>
    </source>
</evidence>
<evidence type="ECO:0000256" key="3">
    <source>
        <dbReference type="ARBA" id="ARBA00023159"/>
    </source>
</evidence>
<feature type="domain" description="HTH araC/xylS-type" evidence="5">
    <location>
        <begin position="188"/>
        <end position="285"/>
    </location>
</feature>
<gene>
    <name evidence="6" type="primary">altA</name>
    <name evidence="6" type="ORF">KSF_081530</name>
</gene>
<dbReference type="SMART" id="SM00342">
    <property type="entry name" value="HTH_ARAC"/>
    <property type="match status" value="1"/>
</dbReference>
<dbReference type="Proteomes" id="UP000597444">
    <property type="component" value="Unassembled WGS sequence"/>
</dbReference>
<proteinExistence type="predicted"/>
<dbReference type="GO" id="GO:0003700">
    <property type="term" value="F:DNA-binding transcription factor activity"/>
    <property type="evidence" value="ECO:0007669"/>
    <property type="project" value="InterPro"/>
</dbReference>
<dbReference type="InterPro" id="IPR050204">
    <property type="entry name" value="AraC_XylS_family_regulators"/>
</dbReference>
<sequence>MKKVLAEREKATFWRTNVSGGQQLSDQQQQIALLRATYVTHTFVPHMHETFAVGMIEQGTETFHYRREQHVAPTSSVVAVNPGEVHTGSAFTEVGWSYRMYYPDPALFQRIASDLSGRTRDVPFFPQPVIPDKQIAQRLHLLHSVLETSNSLLERESLLLTTFADLIARHAEQPALSARVRVDHRAVQQVRDYLHAHLSDNVSLEQLAGLTQMSTYYLLRLFQQTTGLSPHAYLMQLRITRAKALLLAGVPIAQVALDMGFADQSHFTRYFKRLLGVTPGQYMPHHNIIQDNSLYLF</sequence>
<dbReference type="InterPro" id="IPR020449">
    <property type="entry name" value="Tscrpt_reg_AraC-type_HTH"/>
</dbReference>
<keyword evidence="2" id="KW-0238">DNA-binding</keyword>